<proteinExistence type="predicted"/>
<dbReference type="Pfam" id="PF17313">
    <property type="entry name" value="DUF5359"/>
    <property type="match status" value="1"/>
</dbReference>
<keyword evidence="2" id="KW-1185">Reference proteome</keyword>
<organism evidence="1 2">
    <name type="scientific">Bacillus rhizoplanae</name>
    <dbReference type="NCBI Taxonomy" id="2880966"/>
    <lineage>
        <taxon>Bacteria</taxon>
        <taxon>Bacillati</taxon>
        <taxon>Bacillota</taxon>
        <taxon>Bacilli</taxon>
        <taxon>Bacillales</taxon>
        <taxon>Bacillaceae</taxon>
        <taxon>Bacillus</taxon>
    </lineage>
</organism>
<comment type="caution">
    <text evidence="1">The sequence shown here is derived from an EMBL/GenBank/DDBJ whole genome shotgun (WGS) entry which is preliminary data.</text>
</comment>
<dbReference type="InterPro" id="IPR035281">
    <property type="entry name" value="DUF5359"/>
</dbReference>
<protein>
    <recommendedName>
        <fullName evidence="3">YpfB family protein</fullName>
    </recommendedName>
</protein>
<accession>A0ABM8Y7M4</accession>
<evidence type="ECO:0000313" key="2">
    <source>
        <dbReference type="Proteomes" id="UP000789423"/>
    </source>
</evidence>
<sequence>MKKIEKILIRLLIGQCLCLCIVQLLLTQEHIAKYVSKVVYYEGVTKGVMTNILEVNQ</sequence>
<dbReference type="EMBL" id="CAKJTI010000003">
    <property type="protein sequence ID" value="CAG9611745.1"/>
    <property type="molecule type" value="Genomic_DNA"/>
</dbReference>
<name>A0ABM8Y7M4_9BACI</name>
<gene>
    <name evidence="1" type="ORF">BACCIP111899_00917</name>
</gene>
<dbReference type="RefSeq" id="WP_098309426.1">
    <property type="nucleotide sequence ID" value="NZ_CAKJTI010000003.1"/>
</dbReference>
<reference evidence="1 2" key="1">
    <citation type="submission" date="2021-10" db="EMBL/GenBank/DDBJ databases">
        <authorList>
            <person name="Criscuolo A."/>
        </authorList>
    </citation>
    <scope>NUCLEOTIDE SEQUENCE [LARGE SCALE GENOMIC DNA]</scope>
    <source>
        <strain evidence="2">CIP 111899</strain>
    </source>
</reference>
<dbReference type="Proteomes" id="UP000789423">
    <property type="component" value="Unassembled WGS sequence"/>
</dbReference>
<evidence type="ECO:0000313" key="1">
    <source>
        <dbReference type="EMBL" id="CAG9611745.1"/>
    </source>
</evidence>
<evidence type="ECO:0008006" key="3">
    <source>
        <dbReference type="Google" id="ProtNLM"/>
    </source>
</evidence>